<reference evidence="5 6" key="1">
    <citation type="submission" date="2019-03" db="EMBL/GenBank/DDBJ databases">
        <title>Genomic Encyclopedia of Type Strains, Phase IV (KMG-IV): sequencing the most valuable type-strain genomes for metagenomic binning, comparative biology and taxonomic classification.</title>
        <authorList>
            <person name="Goeker M."/>
        </authorList>
    </citation>
    <scope>NUCLEOTIDE SEQUENCE [LARGE SCALE GENOMIC DNA]</scope>
    <source>
        <strain evidence="5 6">DSM 14836</strain>
    </source>
</reference>
<name>A0A4R2NNR7_9FLAO</name>
<dbReference type="GO" id="GO:0016746">
    <property type="term" value="F:acyltransferase activity"/>
    <property type="evidence" value="ECO:0007669"/>
    <property type="project" value="UniProtKB-KW"/>
</dbReference>
<dbReference type="PANTHER" id="PTHR43300:SF11">
    <property type="entry name" value="ACETYLTRANSFERASE RV3034C-RELATED"/>
    <property type="match status" value="1"/>
</dbReference>
<evidence type="ECO:0000256" key="4">
    <source>
        <dbReference type="ARBA" id="ARBA00023315"/>
    </source>
</evidence>
<proteinExistence type="inferred from homology"/>
<organism evidence="5 6">
    <name type="scientific">Tenacibaculum skagerrakense</name>
    <dbReference type="NCBI Taxonomy" id="186571"/>
    <lineage>
        <taxon>Bacteria</taxon>
        <taxon>Pseudomonadati</taxon>
        <taxon>Bacteroidota</taxon>
        <taxon>Flavobacteriia</taxon>
        <taxon>Flavobacteriales</taxon>
        <taxon>Flavobacteriaceae</taxon>
        <taxon>Tenacibaculum</taxon>
    </lineage>
</organism>
<dbReference type="PANTHER" id="PTHR43300">
    <property type="entry name" value="ACETYLTRANSFERASE"/>
    <property type="match status" value="1"/>
</dbReference>
<dbReference type="Proteomes" id="UP000294564">
    <property type="component" value="Unassembled WGS sequence"/>
</dbReference>
<dbReference type="InterPro" id="IPR050179">
    <property type="entry name" value="Trans_hexapeptide_repeat"/>
</dbReference>
<dbReference type="Pfam" id="PF00132">
    <property type="entry name" value="Hexapep"/>
    <property type="match status" value="1"/>
</dbReference>
<dbReference type="Gene3D" id="2.160.10.10">
    <property type="entry name" value="Hexapeptide repeat proteins"/>
    <property type="match status" value="1"/>
</dbReference>
<dbReference type="Pfam" id="PF14602">
    <property type="entry name" value="Hexapep_2"/>
    <property type="match status" value="1"/>
</dbReference>
<dbReference type="InterPro" id="IPR011004">
    <property type="entry name" value="Trimer_LpxA-like_sf"/>
</dbReference>
<evidence type="ECO:0000313" key="5">
    <source>
        <dbReference type="EMBL" id="TCP22925.1"/>
    </source>
</evidence>
<sequence length="175" mass="19424">MKKLINLFVHFMHATIYRSKIKLSSKNKISLSTKLYDSKIGKYNYFGPNVIMNNVIIGNYCSIAPNVIVGGMEHDYKKMSTSTILYKDQIRHTTIIEDDVWIGANAIIKMGVKIGKGAVVGASSVVLKDVPPHSIVVGSPAKVVKKRFDNPELINKHNSIDFSLSPGEINDFLSE</sequence>
<accession>A0A4R2NNR7</accession>
<dbReference type="EMBL" id="SLXM01000010">
    <property type="protein sequence ID" value="TCP22925.1"/>
    <property type="molecule type" value="Genomic_DNA"/>
</dbReference>
<dbReference type="InterPro" id="IPR001451">
    <property type="entry name" value="Hexapep"/>
</dbReference>
<dbReference type="InterPro" id="IPR018357">
    <property type="entry name" value="Hexapep_transf_CS"/>
</dbReference>
<dbReference type="OrthoDB" id="9814490at2"/>
<keyword evidence="3" id="KW-0677">Repeat</keyword>
<keyword evidence="6" id="KW-1185">Reference proteome</keyword>
<dbReference type="CDD" id="cd03349">
    <property type="entry name" value="LbH_XAT"/>
    <property type="match status" value="1"/>
</dbReference>
<dbReference type="SUPFAM" id="SSF51161">
    <property type="entry name" value="Trimeric LpxA-like enzymes"/>
    <property type="match status" value="1"/>
</dbReference>
<dbReference type="PROSITE" id="PS00101">
    <property type="entry name" value="HEXAPEP_TRANSFERASES"/>
    <property type="match status" value="1"/>
</dbReference>
<gene>
    <name evidence="5" type="ORF">EV195_11054</name>
</gene>
<protein>
    <submittedName>
        <fullName evidence="5">Acetyltransferase-like isoleucine patch superfamily enzyme</fullName>
    </submittedName>
</protein>
<keyword evidence="4" id="KW-0012">Acyltransferase</keyword>
<evidence type="ECO:0000313" key="6">
    <source>
        <dbReference type="Proteomes" id="UP000294564"/>
    </source>
</evidence>
<evidence type="ECO:0000256" key="3">
    <source>
        <dbReference type="ARBA" id="ARBA00022737"/>
    </source>
</evidence>
<evidence type="ECO:0000256" key="1">
    <source>
        <dbReference type="ARBA" id="ARBA00007274"/>
    </source>
</evidence>
<comment type="caution">
    <text evidence="5">The sequence shown here is derived from an EMBL/GenBank/DDBJ whole genome shotgun (WGS) entry which is preliminary data.</text>
</comment>
<keyword evidence="2 5" id="KW-0808">Transferase</keyword>
<dbReference type="AlphaFoldDB" id="A0A4R2NNR7"/>
<evidence type="ECO:0000256" key="2">
    <source>
        <dbReference type="ARBA" id="ARBA00022679"/>
    </source>
</evidence>
<comment type="similarity">
    <text evidence="1">Belongs to the transferase hexapeptide repeat family.</text>
</comment>